<organism evidence="7 8">
    <name type="scientific">Tritrichomonas musculus</name>
    <dbReference type="NCBI Taxonomy" id="1915356"/>
    <lineage>
        <taxon>Eukaryota</taxon>
        <taxon>Metamonada</taxon>
        <taxon>Parabasalia</taxon>
        <taxon>Tritrichomonadida</taxon>
        <taxon>Tritrichomonadidae</taxon>
        <taxon>Tritrichomonas</taxon>
    </lineage>
</organism>
<dbReference type="InterPro" id="IPR000719">
    <property type="entry name" value="Prot_kinase_dom"/>
</dbReference>
<dbReference type="PANTHER" id="PTHR24345:SF0">
    <property type="entry name" value="CELL CYCLE SERINE_THREONINE-PROTEIN KINASE CDC5_MSD2"/>
    <property type="match status" value="1"/>
</dbReference>
<dbReference type="SMART" id="SM00220">
    <property type="entry name" value="S_TKc"/>
    <property type="match status" value="1"/>
</dbReference>
<dbReference type="Proteomes" id="UP001470230">
    <property type="component" value="Unassembled WGS sequence"/>
</dbReference>
<protein>
    <recommendedName>
        <fullName evidence="6">Protein kinase domain-containing protein</fullName>
    </recommendedName>
</protein>
<reference evidence="7 8" key="1">
    <citation type="submission" date="2024-04" db="EMBL/GenBank/DDBJ databases">
        <title>Tritrichomonas musculus Genome.</title>
        <authorList>
            <person name="Alves-Ferreira E."/>
            <person name="Grigg M."/>
            <person name="Lorenzi H."/>
            <person name="Galac M."/>
        </authorList>
    </citation>
    <scope>NUCLEOTIDE SEQUENCE [LARGE SCALE GENOMIC DNA]</scope>
    <source>
        <strain evidence="7 8">EAF2021</strain>
    </source>
</reference>
<dbReference type="EMBL" id="JAPFFF010000002">
    <property type="protein sequence ID" value="KAK8896408.1"/>
    <property type="molecule type" value="Genomic_DNA"/>
</dbReference>
<evidence type="ECO:0000256" key="1">
    <source>
        <dbReference type="ARBA" id="ARBA00022527"/>
    </source>
</evidence>
<gene>
    <name evidence="7" type="ORF">M9Y10_014306</name>
</gene>
<keyword evidence="4" id="KW-0418">Kinase</keyword>
<keyword evidence="3" id="KW-0547">Nucleotide-binding</keyword>
<comment type="caution">
    <text evidence="7">The sequence shown here is derived from an EMBL/GenBank/DDBJ whole genome shotgun (WGS) entry which is preliminary data.</text>
</comment>
<feature type="domain" description="Protein kinase" evidence="6">
    <location>
        <begin position="13"/>
        <end position="264"/>
    </location>
</feature>
<evidence type="ECO:0000259" key="6">
    <source>
        <dbReference type="PROSITE" id="PS50011"/>
    </source>
</evidence>
<keyword evidence="1" id="KW-0723">Serine/threonine-protein kinase</keyword>
<keyword evidence="5" id="KW-0067">ATP-binding</keyword>
<evidence type="ECO:0000313" key="8">
    <source>
        <dbReference type="Proteomes" id="UP001470230"/>
    </source>
</evidence>
<evidence type="ECO:0000256" key="4">
    <source>
        <dbReference type="ARBA" id="ARBA00022777"/>
    </source>
</evidence>
<dbReference type="SUPFAM" id="SSF56112">
    <property type="entry name" value="Protein kinase-like (PK-like)"/>
    <property type="match status" value="1"/>
</dbReference>
<dbReference type="Pfam" id="PF00069">
    <property type="entry name" value="Pkinase"/>
    <property type="match status" value="1"/>
</dbReference>
<evidence type="ECO:0000256" key="5">
    <source>
        <dbReference type="ARBA" id="ARBA00022840"/>
    </source>
</evidence>
<keyword evidence="8" id="KW-1185">Reference proteome</keyword>
<dbReference type="PROSITE" id="PS50011">
    <property type="entry name" value="PROTEIN_KINASE_DOM"/>
    <property type="match status" value="1"/>
</dbReference>
<dbReference type="PANTHER" id="PTHR24345">
    <property type="entry name" value="SERINE/THREONINE-PROTEIN KINASE PLK"/>
    <property type="match status" value="1"/>
</dbReference>
<dbReference type="Gene3D" id="1.10.510.10">
    <property type="entry name" value="Transferase(Phosphotransferase) domain 1"/>
    <property type="match status" value="1"/>
</dbReference>
<dbReference type="InterPro" id="IPR011009">
    <property type="entry name" value="Kinase-like_dom_sf"/>
</dbReference>
<evidence type="ECO:0000313" key="7">
    <source>
        <dbReference type="EMBL" id="KAK8896408.1"/>
    </source>
</evidence>
<proteinExistence type="predicted"/>
<evidence type="ECO:0000256" key="2">
    <source>
        <dbReference type="ARBA" id="ARBA00022679"/>
    </source>
</evidence>
<keyword evidence="2" id="KW-0808">Transferase</keyword>
<evidence type="ECO:0000256" key="3">
    <source>
        <dbReference type="ARBA" id="ARBA00022741"/>
    </source>
</evidence>
<sequence>MYHNAPPLKIKGYRNCTIKDSTNNSFVYVARKFNTNRDQVILKYIPHDEQAIEQIDFECNIQKSLHNNYVMPLHNFFDIPEGFRVLEMPVAFKSLHELDSLKNISQIYKIMYQLALGVEYLHSENVLHGDLKPKNAVLMNNDEENPLVHIIDFGFAKKFSNANKNNCFCRCNKATQGFSAPEIIKKEPHSFPADIWSLGATYYYLITGKFIKRSFYGEQIEFLNYDSNFGGELLESGKKLINKMISDNPNERPTAKMIVNCEFFKQALGNYLTKLQDNSNNLDIRNSSNLMQK</sequence>
<name>A0ABR2KZ65_9EUKA</name>
<accession>A0ABR2KZ65</accession>